<dbReference type="RefSeq" id="WP_007078426.1">
    <property type="nucleotide sequence ID" value="NZ_CM001024.1"/>
</dbReference>
<dbReference type="GO" id="GO:0004622">
    <property type="term" value="F:phosphatidylcholine lysophospholipase activity"/>
    <property type="evidence" value="ECO:0007669"/>
    <property type="project" value="TreeGrafter"/>
</dbReference>
<comment type="caution">
    <text evidence="2">The sequence shown here is derived from an EMBL/GenBank/DDBJ whole genome shotgun (WGS) entry which is preliminary data.</text>
</comment>
<evidence type="ECO:0000259" key="1">
    <source>
        <dbReference type="Pfam" id="PF13472"/>
    </source>
</evidence>
<proteinExistence type="predicted"/>
<dbReference type="AlphaFoldDB" id="E2SBJ6"/>
<protein>
    <submittedName>
        <fullName evidence="2">GDSL-like protein</fullName>
    </submittedName>
</protein>
<dbReference type="EMBL" id="ACLF03000004">
    <property type="protein sequence ID" value="EFQ83742.1"/>
    <property type="molecule type" value="Genomic_DNA"/>
</dbReference>
<sequence length="302" mass="31495">MGMRRKIATATAVGTVATVGTTAGFLFGETVLARRLIGVTDARPPSPDGLYGDDQPGETIRAVVLGDSAAVGYGMLTALTTPPALLGYGLAQRLASPVQMHSVAVVGAESSDLAEQVDRALPLAADVAVIVIGANDVTHLKSARDAAYDLSLAVTRLVEAGTAVVVGTCPDLGTVRPIKEPLRSVARLSSRRLARKQTVAAVQAGARTVSLGGLLGPIFIQHHELMFGDDRFHPSASGYASLVTALLSSVADAVHERRSEPVEDDAPSQVMPVDEAADLATHRDGTEVRGAGRWAGVLRRRR</sequence>
<dbReference type="SUPFAM" id="SSF52266">
    <property type="entry name" value="SGNH hydrolase"/>
    <property type="match status" value="1"/>
</dbReference>
<dbReference type="PANTHER" id="PTHR30383">
    <property type="entry name" value="THIOESTERASE 1/PROTEASE 1/LYSOPHOSPHOLIPASE L1"/>
    <property type="match status" value="1"/>
</dbReference>
<dbReference type="InterPro" id="IPR051532">
    <property type="entry name" value="Ester_Hydrolysis_Enzymes"/>
</dbReference>
<gene>
    <name evidence="2" type="ORF">HMPREF0063_11405</name>
</gene>
<evidence type="ECO:0000313" key="3">
    <source>
        <dbReference type="Proteomes" id="UP000003111"/>
    </source>
</evidence>
<keyword evidence="3" id="KW-1185">Reference proteome</keyword>
<evidence type="ECO:0000313" key="2">
    <source>
        <dbReference type="EMBL" id="EFQ83742.1"/>
    </source>
</evidence>
<name>E2SBJ6_9ACTN</name>
<dbReference type="Proteomes" id="UP000003111">
    <property type="component" value="Unassembled WGS sequence"/>
</dbReference>
<dbReference type="STRING" id="585531.HMPREF0063_11405"/>
<feature type="domain" description="SGNH hydrolase-type esterase" evidence="1">
    <location>
        <begin position="64"/>
        <end position="240"/>
    </location>
</feature>
<dbReference type="HOGENOM" id="CLU_050180_0_1_11"/>
<dbReference type="PANTHER" id="PTHR30383:SF5">
    <property type="entry name" value="SGNH HYDROLASE-TYPE ESTERASE DOMAIN-CONTAINING PROTEIN"/>
    <property type="match status" value="1"/>
</dbReference>
<reference evidence="2" key="1">
    <citation type="submission" date="2010-08" db="EMBL/GenBank/DDBJ databases">
        <authorList>
            <person name="Muzny D."/>
            <person name="Qin X."/>
            <person name="Buhay C."/>
            <person name="Dugan-Rocha S."/>
            <person name="Ding Y."/>
            <person name="Chen G."/>
            <person name="Hawes A."/>
            <person name="Holder M."/>
            <person name="Jhangiani S."/>
            <person name="Johnson A."/>
            <person name="Khan Z."/>
            <person name="Li Z."/>
            <person name="Liu W."/>
            <person name="Liu X."/>
            <person name="Perez L."/>
            <person name="Shen H."/>
            <person name="Wang Q."/>
            <person name="Watt J."/>
            <person name="Xi L."/>
            <person name="Xin Y."/>
            <person name="Zhou J."/>
            <person name="Deng J."/>
            <person name="Jiang H."/>
            <person name="Liu Y."/>
            <person name="Qu J."/>
            <person name="Song X.-Z."/>
            <person name="Zhang L."/>
            <person name="Villasana D."/>
            <person name="Johnson A."/>
            <person name="Liu J."/>
            <person name="Liyanage D."/>
            <person name="Lorensuhewa L."/>
            <person name="Robinson T."/>
            <person name="Song A."/>
            <person name="Song B.-B."/>
            <person name="Dinh H."/>
            <person name="Thornton R."/>
            <person name="Coyle M."/>
            <person name="Francisco L."/>
            <person name="Jackson L."/>
            <person name="Javaid M."/>
            <person name="Korchina V."/>
            <person name="Kovar C."/>
            <person name="Mata R."/>
            <person name="Mathew T."/>
            <person name="Ngo R."/>
            <person name="Nguyen L."/>
            <person name="Nguyen N."/>
            <person name="Okwuonu G."/>
            <person name="Ongeri F."/>
            <person name="Pham C."/>
            <person name="Simmons D."/>
            <person name="Wilczek-Boney K."/>
            <person name="Hale W."/>
            <person name="Jakkamsetti A."/>
            <person name="Pham P."/>
            <person name="Ruth R."/>
            <person name="San Lucas F."/>
            <person name="Warren J."/>
            <person name="Zhang J."/>
            <person name="Zhao Z."/>
            <person name="Zhou C."/>
            <person name="Zhu D."/>
            <person name="Lee S."/>
            <person name="Bess C."/>
            <person name="Blankenburg K."/>
            <person name="Forbes L."/>
            <person name="Fu Q."/>
            <person name="Gubbala S."/>
            <person name="Hirani K."/>
            <person name="Jayaseelan J.C."/>
            <person name="Lara F."/>
            <person name="Munidasa M."/>
            <person name="Palculict T."/>
            <person name="Patil S."/>
            <person name="Pu L.-L."/>
            <person name="Saada N."/>
            <person name="Tang L."/>
            <person name="Weissenberger G."/>
            <person name="Zhu Y."/>
            <person name="Hemphill L."/>
            <person name="Shang Y."/>
            <person name="Youmans B."/>
            <person name="Ayvaz T."/>
            <person name="Ross M."/>
            <person name="Santibanez J."/>
            <person name="Aqrawi P."/>
            <person name="Gross S."/>
            <person name="Joshi V."/>
            <person name="Fowler G."/>
            <person name="Nazareth L."/>
            <person name="Reid J."/>
            <person name="Worley K."/>
            <person name="Petrosino J."/>
            <person name="Highlander S."/>
            <person name="Gibbs R."/>
        </authorList>
    </citation>
    <scope>NUCLEOTIDE SEQUENCE [LARGE SCALE GENOMIC DNA]</scope>
    <source>
        <strain evidence="2">DSM 15272</strain>
    </source>
</reference>
<dbReference type="OrthoDB" id="9804395at2"/>
<accession>E2SBJ6</accession>
<dbReference type="Gene3D" id="3.40.50.1110">
    <property type="entry name" value="SGNH hydrolase"/>
    <property type="match status" value="1"/>
</dbReference>
<organism evidence="2 3">
    <name type="scientific">Aeromicrobium marinum DSM 15272</name>
    <dbReference type="NCBI Taxonomy" id="585531"/>
    <lineage>
        <taxon>Bacteria</taxon>
        <taxon>Bacillati</taxon>
        <taxon>Actinomycetota</taxon>
        <taxon>Actinomycetes</taxon>
        <taxon>Propionibacteriales</taxon>
        <taxon>Nocardioidaceae</taxon>
        <taxon>Aeromicrobium</taxon>
    </lineage>
</organism>
<dbReference type="InterPro" id="IPR013830">
    <property type="entry name" value="SGNH_hydro"/>
</dbReference>
<dbReference type="eggNOG" id="COG2755">
    <property type="taxonomic scope" value="Bacteria"/>
</dbReference>
<dbReference type="InterPro" id="IPR036514">
    <property type="entry name" value="SGNH_hydro_sf"/>
</dbReference>
<dbReference type="CDD" id="cd01836">
    <property type="entry name" value="FeeA_FeeB_like"/>
    <property type="match status" value="1"/>
</dbReference>
<dbReference type="Pfam" id="PF13472">
    <property type="entry name" value="Lipase_GDSL_2"/>
    <property type="match status" value="1"/>
</dbReference>